<sequence>MAALPKQWKIMNHDTLNDMALNYETEADALADARRRWPTMNHTFSNKKYKTVYLTPHVVRVHALFSDGRRAFEHCTFQSIPELRTKATSHDQRVFGDTATYVGNGVVNVYVSADEGVSQRKAKGMKIAKEATGFTESMSIATLLQFLNTQAQRIRVVTSASDAVVVRWDGIVGLEAMGPTYVRAIEALANRVKKEGKIPQYSAYQVVDWFAANCKRISFAATGDKKIAAALWPDGDDGDADHETRAYTTRMECLKELMFFSRVKPIPNDEEF</sequence>
<accession>A0A482MMT5</accession>
<proteinExistence type="predicted"/>
<dbReference type="Proteomes" id="UP000301424">
    <property type="component" value="Segment"/>
</dbReference>
<dbReference type="EMBL" id="MK552141">
    <property type="protein sequence ID" value="QBQ74786.1"/>
    <property type="molecule type" value="Genomic_DNA"/>
</dbReference>
<organism evidence="1 2">
    <name type="scientific">Burkholderia phage BcepSauron</name>
    <dbReference type="NCBI Taxonomy" id="2530033"/>
    <lineage>
        <taxon>Viruses</taxon>
        <taxon>Duplodnaviria</taxon>
        <taxon>Heunggongvirae</taxon>
        <taxon>Uroviricota</taxon>
        <taxon>Caudoviricetes</taxon>
        <taxon>Sarumanvirus</taxon>
        <taxon>Sarumanvirus bcepsauron</taxon>
    </lineage>
</organism>
<gene>
    <name evidence="1" type="ORF">BcepSauron_406</name>
</gene>
<evidence type="ECO:0000313" key="1">
    <source>
        <dbReference type="EMBL" id="QBQ74786.1"/>
    </source>
</evidence>
<name>A0A482MMT5_9CAUD</name>
<protein>
    <submittedName>
        <fullName evidence="1">DNA polymerase III alpha subunit</fullName>
    </submittedName>
</protein>
<keyword evidence="2" id="KW-1185">Reference proteome</keyword>
<evidence type="ECO:0000313" key="2">
    <source>
        <dbReference type="Proteomes" id="UP000301424"/>
    </source>
</evidence>
<reference evidence="1 2" key="1">
    <citation type="submission" date="2019-02" db="EMBL/GenBank/DDBJ databases">
        <title>Complete genome sequence of Burkholderia cenocepacia phage BcepSauron.</title>
        <authorList>
            <person name="Park K."/>
            <person name="Gonzalez C."/>
            <person name="Liu M."/>
            <person name="Gill J."/>
        </authorList>
    </citation>
    <scope>NUCLEOTIDE SEQUENCE [LARGE SCALE GENOMIC DNA]</scope>
</reference>